<protein>
    <submittedName>
        <fullName evidence="1">Uncharacterized protein</fullName>
    </submittedName>
</protein>
<feature type="non-terminal residue" evidence="1">
    <location>
        <position position="74"/>
    </location>
</feature>
<organism evidence="1 2">
    <name type="scientific">Pristionchus mayeri</name>
    <dbReference type="NCBI Taxonomy" id="1317129"/>
    <lineage>
        <taxon>Eukaryota</taxon>
        <taxon>Metazoa</taxon>
        <taxon>Ecdysozoa</taxon>
        <taxon>Nematoda</taxon>
        <taxon>Chromadorea</taxon>
        <taxon>Rhabditida</taxon>
        <taxon>Rhabditina</taxon>
        <taxon>Diplogasteromorpha</taxon>
        <taxon>Diplogasteroidea</taxon>
        <taxon>Neodiplogasteridae</taxon>
        <taxon>Pristionchus</taxon>
    </lineage>
</organism>
<reference evidence="2" key="1">
    <citation type="submission" date="2022-10" db="EMBL/GenBank/DDBJ databases">
        <title>Genome assembly of Pristionchus species.</title>
        <authorList>
            <person name="Yoshida K."/>
            <person name="Sommer R.J."/>
        </authorList>
    </citation>
    <scope>NUCLEOTIDE SEQUENCE [LARGE SCALE GENOMIC DNA]</scope>
    <source>
        <strain evidence="2">RS5460</strain>
    </source>
</reference>
<sequence length="74" mass="8166">SKYNFCCRAINLFETLFLLSSPSHSMSTSPPALAMAFLTRRANAIESSPSCLVIGGRYQTSQVIAQLVIIIHKY</sequence>
<dbReference type="AlphaFoldDB" id="A0AAN5DC05"/>
<dbReference type="EMBL" id="BTRK01000006">
    <property type="protein sequence ID" value="GMR60711.1"/>
    <property type="molecule type" value="Genomic_DNA"/>
</dbReference>
<accession>A0AAN5DC05</accession>
<dbReference type="Proteomes" id="UP001328107">
    <property type="component" value="Unassembled WGS sequence"/>
</dbReference>
<name>A0AAN5DC05_9BILA</name>
<evidence type="ECO:0000313" key="2">
    <source>
        <dbReference type="Proteomes" id="UP001328107"/>
    </source>
</evidence>
<gene>
    <name evidence="1" type="ORF">PMAYCL1PPCAC_30906</name>
</gene>
<feature type="non-terminal residue" evidence="1">
    <location>
        <position position="1"/>
    </location>
</feature>
<proteinExistence type="predicted"/>
<evidence type="ECO:0000313" key="1">
    <source>
        <dbReference type="EMBL" id="GMR60711.1"/>
    </source>
</evidence>
<keyword evidence="2" id="KW-1185">Reference proteome</keyword>
<comment type="caution">
    <text evidence="1">The sequence shown here is derived from an EMBL/GenBank/DDBJ whole genome shotgun (WGS) entry which is preliminary data.</text>
</comment>